<reference evidence="2 3" key="1">
    <citation type="submission" date="2020-02" db="EMBL/GenBank/DDBJ databases">
        <title>Fructobacillus sp. isolated from paper mulberry of Taiwan.</title>
        <authorList>
            <person name="Lin S.-T."/>
        </authorList>
    </citation>
    <scope>NUCLEOTIDE SEQUENCE [LARGE SCALE GENOMIC DNA]</scope>
    <source>
        <strain evidence="2 3">M1-21</strain>
    </source>
</reference>
<evidence type="ECO:0000313" key="3">
    <source>
        <dbReference type="Proteomes" id="UP000735205"/>
    </source>
</evidence>
<organism evidence="2 3">
    <name type="scientific">Fructobacillus papyrifericola</name>
    <dbReference type="NCBI Taxonomy" id="2713172"/>
    <lineage>
        <taxon>Bacteria</taxon>
        <taxon>Bacillati</taxon>
        <taxon>Bacillota</taxon>
        <taxon>Bacilli</taxon>
        <taxon>Lactobacillales</taxon>
        <taxon>Lactobacillaceae</taxon>
        <taxon>Fructobacillus</taxon>
    </lineage>
</organism>
<evidence type="ECO:0000313" key="2">
    <source>
        <dbReference type="EMBL" id="MBS9335889.1"/>
    </source>
</evidence>
<name>A0ABS5QRQ9_9LACO</name>
<dbReference type="EMBL" id="JAAMFJ010000001">
    <property type="protein sequence ID" value="MBS9335889.1"/>
    <property type="molecule type" value="Genomic_DNA"/>
</dbReference>
<comment type="caution">
    <text evidence="2">The sequence shown here is derived from an EMBL/GenBank/DDBJ whole genome shotgun (WGS) entry which is preliminary data.</text>
</comment>
<evidence type="ECO:0000256" key="1">
    <source>
        <dbReference type="SAM" id="Coils"/>
    </source>
</evidence>
<feature type="coiled-coil region" evidence="1">
    <location>
        <begin position="13"/>
        <end position="54"/>
    </location>
</feature>
<dbReference type="Proteomes" id="UP000735205">
    <property type="component" value="Unassembled WGS sequence"/>
</dbReference>
<accession>A0ABS5QRQ9</accession>
<protein>
    <submittedName>
        <fullName evidence="2">Uncharacterized protein</fullName>
    </submittedName>
</protein>
<keyword evidence="3" id="KW-1185">Reference proteome</keyword>
<keyword evidence="1" id="KW-0175">Coiled coil</keyword>
<proteinExistence type="predicted"/>
<gene>
    <name evidence="2" type="ORF">G6R28_01390</name>
</gene>
<dbReference type="RefSeq" id="WP_213792455.1">
    <property type="nucleotide sequence ID" value="NZ_JAAMFJ010000001.1"/>
</dbReference>
<sequence>MAFNKVKNGIARLKEINALQKQAKDQAEVLKRALSENQKDLEEVQRDVKRYQFKIQGPLARIQETLAQMKK</sequence>